<dbReference type="PROSITE" id="PS50893">
    <property type="entry name" value="ABC_TRANSPORTER_2"/>
    <property type="match status" value="1"/>
</dbReference>
<dbReference type="SMART" id="SM00382">
    <property type="entry name" value="AAA"/>
    <property type="match status" value="1"/>
</dbReference>
<dbReference type="InterPro" id="IPR003439">
    <property type="entry name" value="ABC_transporter-like_ATP-bd"/>
</dbReference>
<dbReference type="SUPFAM" id="SSF52540">
    <property type="entry name" value="P-loop containing nucleoside triphosphate hydrolases"/>
    <property type="match status" value="1"/>
</dbReference>
<dbReference type="GO" id="GO:0055085">
    <property type="term" value="P:transmembrane transport"/>
    <property type="evidence" value="ECO:0007669"/>
    <property type="project" value="UniProtKB-ARBA"/>
</dbReference>
<dbReference type="EMBL" id="SMUV01000074">
    <property type="protein sequence ID" value="TDK41383.1"/>
    <property type="molecule type" value="Genomic_DNA"/>
</dbReference>
<evidence type="ECO:0000256" key="1">
    <source>
        <dbReference type="ARBA" id="ARBA00005417"/>
    </source>
</evidence>
<dbReference type="OrthoDB" id="9802264at2"/>
<dbReference type="InterPro" id="IPR017871">
    <property type="entry name" value="ABC_transporter-like_CS"/>
</dbReference>
<dbReference type="PANTHER" id="PTHR43776">
    <property type="entry name" value="TRANSPORT ATP-BINDING PROTEIN"/>
    <property type="match status" value="1"/>
</dbReference>
<dbReference type="PANTHER" id="PTHR43776:SF7">
    <property type="entry name" value="D,D-DIPEPTIDE TRANSPORT ATP-BINDING PROTEIN DDPF-RELATED"/>
    <property type="match status" value="1"/>
</dbReference>
<dbReference type="Gene3D" id="3.40.50.300">
    <property type="entry name" value="P-loop containing nucleotide triphosphate hydrolases"/>
    <property type="match status" value="1"/>
</dbReference>
<keyword evidence="2" id="KW-0813">Transport</keyword>
<gene>
    <name evidence="6" type="ORF">E1832_22130</name>
</gene>
<keyword evidence="3" id="KW-0547">Nucleotide-binding</keyword>
<evidence type="ECO:0000256" key="4">
    <source>
        <dbReference type="ARBA" id="ARBA00022840"/>
    </source>
</evidence>
<keyword evidence="4 6" id="KW-0067">ATP-binding</keyword>
<evidence type="ECO:0000313" key="7">
    <source>
        <dbReference type="Proteomes" id="UP000295301"/>
    </source>
</evidence>
<dbReference type="InterPro" id="IPR003593">
    <property type="entry name" value="AAA+_ATPase"/>
</dbReference>
<dbReference type="InterPro" id="IPR027417">
    <property type="entry name" value="P-loop_NTPase"/>
</dbReference>
<accession>A0A4R5UQW0</accession>
<organism evidence="6 7">
    <name type="scientific">Antarcticimicrobium luteum</name>
    <dbReference type="NCBI Taxonomy" id="2547397"/>
    <lineage>
        <taxon>Bacteria</taxon>
        <taxon>Pseudomonadati</taxon>
        <taxon>Pseudomonadota</taxon>
        <taxon>Alphaproteobacteria</taxon>
        <taxon>Rhodobacterales</taxon>
        <taxon>Paracoccaceae</taxon>
        <taxon>Antarcticimicrobium</taxon>
    </lineage>
</organism>
<evidence type="ECO:0000313" key="6">
    <source>
        <dbReference type="EMBL" id="TDK41383.1"/>
    </source>
</evidence>
<dbReference type="CDD" id="cd03257">
    <property type="entry name" value="ABC_NikE_OppD_transporters"/>
    <property type="match status" value="1"/>
</dbReference>
<dbReference type="GO" id="GO:0005524">
    <property type="term" value="F:ATP binding"/>
    <property type="evidence" value="ECO:0007669"/>
    <property type="project" value="UniProtKB-KW"/>
</dbReference>
<dbReference type="GO" id="GO:0016887">
    <property type="term" value="F:ATP hydrolysis activity"/>
    <property type="evidence" value="ECO:0007669"/>
    <property type="project" value="InterPro"/>
</dbReference>
<evidence type="ECO:0000256" key="3">
    <source>
        <dbReference type="ARBA" id="ARBA00022741"/>
    </source>
</evidence>
<evidence type="ECO:0000256" key="2">
    <source>
        <dbReference type="ARBA" id="ARBA00022448"/>
    </source>
</evidence>
<sequence length="253" mass="27365">MTAPLTPVVDLDRIVVTYGGGPFRRDGFQAVKGISLQIAPGETVGLVGESGSGKTTLGRVCLGLQPPSAGEMRFCGEAFGALRQRRGQLSVVLQHPEWALNPRLKCGRSVEEPLVVLGTPAEERRARVAAMLENVGLGASFAERFPGQLSGGQRQRVAIARALITEPRFIVFDEAVSALDVSVQAQVLNLVRELQDQHGFGALFISHDLAATRYISHRIAVMYQGEFVEVAEAARFYGEPEHPYSRKLMAAIG</sequence>
<dbReference type="InterPro" id="IPR050319">
    <property type="entry name" value="ABC_transp_ATP-bind"/>
</dbReference>
<keyword evidence="7" id="KW-1185">Reference proteome</keyword>
<dbReference type="RefSeq" id="WP_133361951.1">
    <property type="nucleotide sequence ID" value="NZ_SMUV01000074.1"/>
</dbReference>
<reference evidence="6 7" key="1">
    <citation type="submission" date="2019-03" db="EMBL/GenBank/DDBJ databases">
        <title>Ruegeria lutea sp. nov., a novel strain, isolated from marine sediment, the Masan Bay, South Korea.</title>
        <authorList>
            <person name="Kim J."/>
            <person name="Kim D.-Y."/>
            <person name="Lee S.-S."/>
        </authorList>
    </citation>
    <scope>NUCLEOTIDE SEQUENCE [LARGE SCALE GENOMIC DNA]</scope>
    <source>
        <strain evidence="6 7">318-1</strain>
    </source>
</reference>
<comment type="similarity">
    <text evidence="1">Belongs to the ABC transporter superfamily.</text>
</comment>
<name>A0A4R5UQW0_9RHOB</name>
<proteinExistence type="inferred from homology"/>
<dbReference type="Proteomes" id="UP000295301">
    <property type="component" value="Unassembled WGS sequence"/>
</dbReference>
<dbReference type="PROSITE" id="PS00211">
    <property type="entry name" value="ABC_TRANSPORTER_1"/>
    <property type="match status" value="1"/>
</dbReference>
<comment type="caution">
    <text evidence="6">The sequence shown here is derived from an EMBL/GenBank/DDBJ whole genome shotgun (WGS) entry which is preliminary data.</text>
</comment>
<feature type="domain" description="ABC transporter" evidence="5">
    <location>
        <begin position="9"/>
        <end position="249"/>
    </location>
</feature>
<protein>
    <submittedName>
        <fullName evidence="6">ABC transporter ATP-binding protein</fullName>
    </submittedName>
</protein>
<dbReference type="AlphaFoldDB" id="A0A4R5UQW0"/>
<evidence type="ECO:0000259" key="5">
    <source>
        <dbReference type="PROSITE" id="PS50893"/>
    </source>
</evidence>
<dbReference type="Pfam" id="PF00005">
    <property type="entry name" value="ABC_tran"/>
    <property type="match status" value="1"/>
</dbReference>